<feature type="transmembrane region" description="Helical" evidence="13">
    <location>
        <begin position="7"/>
        <end position="25"/>
    </location>
</feature>
<comment type="subcellular location">
    <subcellularLocation>
        <location evidence="1">Membrane</location>
        <topology evidence="1">Multi-pass membrane protein</topology>
    </subcellularLocation>
</comment>
<evidence type="ECO:0000256" key="2">
    <source>
        <dbReference type="ARBA" id="ARBA00006920"/>
    </source>
</evidence>
<feature type="transmembrane region" description="Helical" evidence="13">
    <location>
        <begin position="37"/>
        <end position="57"/>
    </location>
</feature>
<evidence type="ECO:0000256" key="10">
    <source>
        <dbReference type="ARBA" id="ARBA00023136"/>
    </source>
</evidence>
<dbReference type="Proteomes" id="UP000285278">
    <property type="component" value="Unassembled WGS sequence"/>
</dbReference>
<dbReference type="GO" id="GO:0005267">
    <property type="term" value="F:potassium channel activity"/>
    <property type="evidence" value="ECO:0007669"/>
    <property type="project" value="UniProtKB-KW"/>
</dbReference>
<dbReference type="AlphaFoldDB" id="A0A418Q9B5"/>
<evidence type="ECO:0000256" key="3">
    <source>
        <dbReference type="ARBA" id="ARBA00022448"/>
    </source>
</evidence>
<feature type="transmembrane region" description="Helical" evidence="13">
    <location>
        <begin position="172"/>
        <end position="189"/>
    </location>
</feature>
<comment type="caution">
    <text evidence="14">The sequence shown here is derived from an EMBL/GenBank/DDBJ whole genome shotgun (WGS) entry which is preliminary data.</text>
</comment>
<evidence type="ECO:0000256" key="1">
    <source>
        <dbReference type="ARBA" id="ARBA00004141"/>
    </source>
</evidence>
<feature type="transmembrane region" description="Helical" evidence="13">
    <location>
        <begin position="106"/>
        <end position="128"/>
    </location>
</feature>
<keyword evidence="3" id="KW-0813">Transport</keyword>
<evidence type="ECO:0000256" key="9">
    <source>
        <dbReference type="ARBA" id="ARBA00023065"/>
    </source>
</evidence>
<keyword evidence="15" id="KW-1185">Reference proteome</keyword>
<feature type="transmembrane region" description="Helical" evidence="13">
    <location>
        <begin position="64"/>
        <end position="86"/>
    </location>
</feature>
<name>A0A418Q9B5_9CORY</name>
<keyword evidence="7" id="KW-0630">Potassium</keyword>
<evidence type="ECO:0000256" key="5">
    <source>
        <dbReference type="ARBA" id="ARBA00022692"/>
    </source>
</evidence>
<evidence type="ECO:0000256" key="7">
    <source>
        <dbReference type="ARBA" id="ARBA00022958"/>
    </source>
</evidence>
<keyword evidence="4" id="KW-0633">Potassium transport</keyword>
<comment type="similarity">
    <text evidence="2">Belongs to the TMEM175 family.</text>
</comment>
<keyword evidence="9" id="KW-0406">Ion transport</keyword>
<dbReference type="STRING" id="1451189.CFAL_11190"/>
<evidence type="ECO:0000256" key="13">
    <source>
        <dbReference type="SAM" id="Phobius"/>
    </source>
</evidence>
<accession>A0A418Q9B5</accession>
<dbReference type="RefSeq" id="WP_119664391.1">
    <property type="nucleotide sequence ID" value="NZ_JAQPSN010000004.1"/>
</dbReference>
<organism evidence="14 15">
    <name type="scientific">Corynebacterium falsenii</name>
    <dbReference type="NCBI Taxonomy" id="108486"/>
    <lineage>
        <taxon>Bacteria</taxon>
        <taxon>Bacillati</taxon>
        <taxon>Actinomycetota</taxon>
        <taxon>Actinomycetes</taxon>
        <taxon>Mycobacteriales</taxon>
        <taxon>Corynebacteriaceae</taxon>
        <taxon>Corynebacterium</taxon>
    </lineage>
</organism>
<evidence type="ECO:0000256" key="4">
    <source>
        <dbReference type="ARBA" id="ARBA00022538"/>
    </source>
</evidence>
<feature type="transmembrane region" description="Helical" evidence="13">
    <location>
        <begin position="149"/>
        <end position="166"/>
    </location>
</feature>
<reference evidence="14 15" key="1">
    <citation type="submission" date="2018-09" db="EMBL/GenBank/DDBJ databases">
        <title>Optimization and identification of Corynebacterium falsenii FN1-14 from fish paste.</title>
        <authorList>
            <person name="Daroonpunt R."/>
            <person name="Tanasupawat S."/>
        </authorList>
    </citation>
    <scope>NUCLEOTIDE SEQUENCE [LARGE SCALE GENOMIC DNA]</scope>
    <source>
        <strain evidence="14 15">FN1-14</strain>
    </source>
</reference>
<comment type="catalytic activity">
    <reaction evidence="12">
        <text>K(+)(in) = K(+)(out)</text>
        <dbReference type="Rhea" id="RHEA:29463"/>
        <dbReference type="ChEBI" id="CHEBI:29103"/>
    </reaction>
</comment>
<dbReference type="InterPro" id="IPR010617">
    <property type="entry name" value="TMEM175-like"/>
</dbReference>
<keyword evidence="10 13" id="KW-0472">Membrane</keyword>
<dbReference type="EMBL" id="QXJK01000002">
    <property type="protein sequence ID" value="RIX36274.1"/>
    <property type="molecule type" value="Genomic_DNA"/>
</dbReference>
<protein>
    <submittedName>
        <fullName evidence="14">DUF1211 domain-containing protein</fullName>
    </submittedName>
</protein>
<evidence type="ECO:0000313" key="14">
    <source>
        <dbReference type="EMBL" id="RIX36274.1"/>
    </source>
</evidence>
<dbReference type="Pfam" id="PF06736">
    <property type="entry name" value="TMEM175"/>
    <property type="match status" value="1"/>
</dbReference>
<dbReference type="PANTHER" id="PTHR31462">
    <property type="entry name" value="ENDOSOMAL/LYSOSOMAL POTASSIUM CHANNEL TMEM175"/>
    <property type="match status" value="1"/>
</dbReference>
<evidence type="ECO:0000256" key="11">
    <source>
        <dbReference type="ARBA" id="ARBA00023303"/>
    </source>
</evidence>
<evidence type="ECO:0000313" key="15">
    <source>
        <dbReference type="Proteomes" id="UP000285278"/>
    </source>
</evidence>
<keyword evidence="8 13" id="KW-1133">Transmembrane helix</keyword>
<proteinExistence type="inferred from homology"/>
<evidence type="ECO:0000256" key="12">
    <source>
        <dbReference type="ARBA" id="ARBA00034430"/>
    </source>
</evidence>
<evidence type="ECO:0000256" key="6">
    <source>
        <dbReference type="ARBA" id="ARBA00022826"/>
    </source>
</evidence>
<sequence length="201" mass="22280">MPTSRLEAFSDGVLAIIITIMVLELPKPEGASLGDLWHSTGVGFFSYVLSFVYVGIYWNNHHHFFHVVDHVTGTLLWANLNSLFWLSLLPFSTGWMAETSFAPAPILVYGVNLLSAGVAYLTLQRVAISSNVCHSRIKRALDKDRKGPASFILYAVGVICAAISLWGGWHVFDYFAVAAYVVVAILWVIPDKRMEKAFTEA</sequence>
<dbReference type="PANTHER" id="PTHR31462:SF5">
    <property type="entry name" value="ENDOSOMAL_LYSOSOMAL PROTON CHANNEL TMEM175"/>
    <property type="match status" value="1"/>
</dbReference>
<dbReference type="OrthoDB" id="7626281at2"/>
<evidence type="ECO:0000256" key="8">
    <source>
        <dbReference type="ARBA" id="ARBA00022989"/>
    </source>
</evidence>
<keyword evidence="11" id="KW-0407">Ion channel</keyword>
<keyword evidence="6" id="KW-0631">Potassium channel</keyword>
<keyword evidence="5 13" id="KW-0812">Transmembrane</keyword>
<gene>
    <name evidence="14" type="ORF">D3M95_03160</name>
</gene>
<dbReference type="GO" id="GO:0015252">
    <property type="term" value="F:proton channel activity"/>
    <property type="evidence" value="ECO:0007669"/>
    <property type="project" value="InterPro"/>
</dbReference>
<dbReference type="GO" id="GO:0016020">
    <property type="term" value="C:membrane"/>
    <property type="evidence" value="ECO:0007669"/>
    <property type="project" value="UniProtKB-SubCell"/>
</dbReference>